<dbReference type="EMBL" id="QJKJ01010992">
    <property type="protein sequence ID" value="RDX72253.1"/>
    <property type="molecule type" value="Genomic_DNA"/>
</dbReference>
<feature type="non-terminal residue" evidence="1">
    <location>
        <position position="82"/>
    </location>
</feature>
<comment type="caution">
    <text evidence="1">The sequence shown here is derived from an EMBL/GenBank/DDBJ whole genome shotgun (WGS) entry which is preliminary data.</text>
</comment>
<accession>A0A371F239</accession>
<feature type="non-terminal residue" evidence="1">
    <location>
        <position position="1"/>
    </location>
</feature>
<dbReference type="OrthoDB" id="1227264at2759"/>
<proteinExistence type="predicted"/>
<name>A0A371F239_MUCPR</name>
<evidence type="ECO:0000313" key="2">
    <source>
        <dbReference type="Proteomes" id="UP000257109"/>
    </source>
</evidence>
<keyword evidence="2" id="KW-1185">Reference proteome</keyword>
<protein>
    <submittedName>
        <fullName evidence="1">Uncharacterized protein</fullName>
    </submittedName>
</protein>
<organism evidence="1 2">
    <name type="scientific">Mucuna pruriens</name>
    <name type="common">Velvet bean</name>
    <name type="synonym">Dolichos pruriens</name>
    <dbReference type="NCBI Taxonomy" id="157652"/>
    <lineage>
        <taxon>Eukaryota</taxon>
        <taxon>Viridiplantae</taxon>
        <taxon>Streptophyta</taxon>
        <taxon>Embryophyta</taxon>
        <taxon>Tracheophyta</taxon>
        <taxon>Spermatophyta</taxon>
        <taxon>Magnoliopsida</taxon>
        <taxon>eudicotyledons</taxon>
        <taxon>Gunneridae</taxon>
        <taxon>Pentapetalae</taxon>
        <taxon>rosids</taxon>
        <taxon>fabids</taxon>
        <taxon>Fabales</taxon>
        <taxon>Fabaceae</taxon>
        <taxon>Papilionoideae</taxon>
        <taxon>50 kb inversion clade</taxon>
        <taxon>NPAAA clade</taxon>
        <taxon>indigoferoid/millettioid clade</taxon>
        <taxon>Phaseoleae</taxon>
        <taxon>Mucuna</taxon>
    </lineage>
</organism>
<gene>
    <name evidence="1" type="ORF">CR513_48295</name>
</gene>
<dbReference type="AlphaFoldDB" id="A0A371F239"/>
<sequence length="82" mass="9540">WRVSYKTAKDIWDAIQITYEGTKDVWEPKSTTIQEAYNMKTLTLDDELLEALNVHEVNLQKREIGYKGPSSTKGRSIKHKEN</sequence>
<evidence type="ECO:0000313" key="1">
    <source>
        <dbReference type="EMBL" id="RDX72253.1"/>
    </source>
</evidence>
<dbReference type="Proteomes" id="UP000257109">
    <property type="component" value="Unassembled WGS sequence"/>
</dbReference>
<reference evidence="1" key="1">
    <citation type="submission" date="2018-05" db="EMBL/GenBank/DDBJ databases">
        <title>Draft genome of Mucuna pruriens seed.</title>
        <authorList>
            <person name="Nnadi N.E."/>
            <person name="Vos R."/>
            <person name="Hasami M.H."/>
            <person name="Devisetty U.K."/>
            <person name="Aguiy J.C."/>
        </authorList>
    </citation>
    <scope>NUCLEOTIDE SEQUENCE [LARGE SCALE GENOMIC DNA]</scope>
    <source>
        <strain evidence="1">JCA_2017</strain>
    </source>
</reference>